<evidence type="ECO:0000256" key="2">
    <source>
        <dbReference type="ARBA" id="ARBA00022723"/>
    </source>
</evidence>
<protein>
    <recommendedName>
        <fullName evidence="7">Peptide deformylase</fullName>
        <ecNumber evidence="7">3.5.1.88</ecNumber>
    </recommendedName>
</protein>
<dbReference type="SUPFAM" id="SSF56420">
    <property type="entry name" value="Peptide deformylase"/>
    <property type="match status" value="1"/>
</dbReference>
<dbReference type="PRINTS" id="PR01576">
    <property type="entry name" value="PDEFORMYLASE"/>
</dbReference>
<comment type="catalytic activity">
    <reaction evidence="6 7">
        <text>N-terminal N-formyl-L-methionyl-[peptide] + H2O = N-terminal L-methionyl-[peptide] + formate</text>
        <dbReference type="Rhea" id="RHEA:24420"/>
        <dbReference type="Rhea" id="RHEA-COMP:10639"/>
        <dbReference type="Rhea" id="RHEA-COMP:10640"/>
        <dbReference type="ChEBI" id="CHEBI:15377"/>
        <dbReference type="ChEBI" id="CHEBI:15740"/>
        <dbReference type="ChEBI" id="CHEBI:49298"/>
        <dbReference type="ChEBI" id="CHEBI:64731"/>
        <dbReference type="EC" id="3.5.1.88"/>
    </reaction>
</comment>
<dbReference type="FunFam" id="3.90.45.10:FF:000003">
    <property type="entry name" value="Peptide deformylase"/>
    <property type="match status" value="1"/>
</dbReference>
<dbReference type="InterPro" id="IPR023635">
    <property type="entry name" value="Peptide_deformylase"/>
</dbReference>
<dbReference type="GO" id="GO:0006412">
    <property type="term" value="P:translation"/>
    <property type="evidence" value="ECO:0007669"/>
    <property type="project" value="UniProtKB-KW"/>
</dbReference>
<proteinExistence type="inferred from homology"/>
<dbReference type="PIRSF" id="PIRSF004749">
    <property type="entry name" value="Pep_def"/>
    <property type="match status" value="1"/>
</dbReference>
<dbReference type="Gene3D" id="3.90.45.10">
    <property type="entry name" value="Peptide deformylase"/>
    <property type="match status" value="1"/>
</dbReference>
<evidence type="ECO:0000256" key="1">
    <source>
        <dbReference type="ARBA" id="ARBA00010759"/>
    </source>
</evidence>
<reference evidence="8" key="1">
    <citation type="submission" date="2014-11" db="EMBL/GenBank/DDBJ databases">
        <authorList>
            <person name="Geib S."/>
        </authorList>
    </citation>
    <scope>NUCLEOTIDE SEQUENCE</scope>
</reference>
<comment type="similarity">
    <text evidence="1 7">Belongs to the polypeptide deformylase family.</text>
</comment>
<dbReference type="PANTHER" id="PTHR10458">
    <property type="entry name" value="PEPTIDE DEFORMYLASE"/>
    <property type="match status" value="1"/>
</dbReference>
<dbReference type="PANTHER" id="PTHR10458:SF2">
    <property type="entry name" value="PEPTIDE DEFORMYLASE, MITOCHONDRIAL"/>
    <property type="match status" value="1"/>
</dbReference>
<keyword evidence="4 7" id="KW-0648">Protein biosynthesis</keyword>
<name>A0A0A1WZD3_ZEUCU</name>
<dbReference type="NCBIfam" id="NF001159">
    <property type="entry name" value="PRK00150.1-3"/>
    <property type="match status" value="1"/>
</dbReference>
<organism evidence="8">
    <name type="scientific">Zeugodacus cucurbitae</name>
    <name type="common">Melon fruit fly</name>
    <name type="synonym">Bactrocera cucurbitae</name>
    <dbReference type="NCBI Taxonomy" id="28588"/>
    <lineage>
        <taxon>Eukaryota</taxon>
        <taxon>Metazoa</taxon>
        <taxon>Ecdysozoa</taxon>
        <taxon>Arthropoda</taxon>
        <taxon>Hexapoda</taxon>
        <taxon>Insecta</taxon>
        <taxon>Pterygota</taxon>
        <taxon>Neoptera</taxon>
        <taxon>Endopterygota</taxon>
        <taxon>Diptera</taxon>
        <taxon>Brachycera</taxon>
        <taxon>Muscomorpha</taxon>
        <taxon>Tephritoidea</taxon>
        <taxon>Tephritidae</taxon>
        <taxon>Zeugodacus</taxon>
        <taxon>Zeugodacus</taxon>
    </lineage>
</organism>
<evidence type="ECO:0000313" key="8">
    <source>
        <dbReference type="EMBL" id="JAD03850.1"/>
    </source>
</evidence>
<evidence type="ECO:0000256" key="6">
    <source>
        <dbReference type="ARBA" id="ARBA00048875"/>
    </source>
</evidence>
<dbReference type="CDD" id="cd00487">
    <property type="entry name" value="Pep_deformylase"/>
    <property type="match status" value="1"/>
</dbReference>
<dbReference type="GO" id="GO:0042586">
    <property type="term" value="F:peptide deformylase activity"/>
    <property type="evidence" value="ECO:0007669"/>
    <property type="project" value="UniProtKB-EC"/>
</dbReference>
<sequence length="239" mass="27588">MQLQKTQLLAWKILNHGKRFVNTSMTREKSFRKAYQEFWSPKPMNKPPYEHFTQIGDPVLRTKAAEVPEELIGSKEVEHIVEKMIKVLRKFDCVGVAAPQIGISLRIIVMEFREGLKDILPKPIYDARKMSTLPLTVVINPTLTVTNYEKHKHPEGCMSVRGYSAEVERFNSVLFKGKNLNCIENEVELSGWNARIAQHEMDHLDGKLYIDRMDSSTFICTCWETVNAKSGRVEIPFYK</sequence>
<gene>
    <name evidence="8" type="primary">PDF</name>
    <name evidence="8" type="ORF">g.41252</name>
</gene>
<evidence type="ECO:0000256" key="4">
    <source>
        <dbReference type="ARBA" id="ARBA00022917"/>
    </source>
</evidence>
<dbReference type="OrthoDB" id="276063at2759"/>
<dbReference type="HAMAP" id="MF_00163">
    <property type="entry name" value="Pep_deformylase"/>
    <property type="match status" value="1"/>
</dbReference>
<accession>A0A0A1WZD3</accession>
<dbReference type="GO" id="GO:0046872">
    <property type="term" value="F:metal ion binding"/>
    <property type="evidence" value="ECO:0007669"/>
    <property type="project" value="UniProtKB-KW"/>
</dbReference>
<dbReference type="AlphaFoldDB" id="A0A0A1WZD3"/>
<dbReference type="Pfam" id="PF01327">
    <property type="entry name" value="Pep_deformylase"/>
    <property type="match status" value="1"/>
</dbReference>
<dbReference type="EC" id="3.5.1.88" evidence="7"/>
<evidence type="ECO:0000256" key="7">
    <source>
        <dbReference type="RuleBase" id="RU362111"/>
    </source>
</evidence>
<dbReference type="GeneID" id="105215697"/>
<keyword evidence="2 7" id="KW-0479">Metal-binding</keyword>
<dbReference type="InterPro" id="IPR036821">
    <property type="entry name" value="Peptide_deformylase_sf"/>
</dbReference>
<comment type="function">
    <text evidence="5 7">Removes the formyl group from the N-terminal Met of newly synthesized proteins.</text>
</comment>
<evidence type="ECO:0000256" key="5">
    <source>
        <dbReference type="ARBA" id="ARBA00037114"/>
    </source>
</evidence>
<reference evidence="8" key="2">
    <citation type="journal article" date="2015" name="Gigascience">
        <title>Reconstructing a comprehensive transcriptome assembly of a white-pupal translocated strain of the pest fruit fly Bactrocera cucurbitae.</title>
        <authorList>
            <person name="Sim S.B."/>
            <person name="Calla B."/>
            <person name="Hall B."/>
            <person name="DeRego T."/>
            <person name="Geib S.M."/>
        </authorList>
    </citation>
    <scope>NUCLEOTIDE SEQUENCE</scope>
</reference>
<dbReference type="EMBL" id="GBXI01010442">
    <property type="protein sequence ID" value="JAD03850.1"/>
    <property type="molecule type" value="Transcribed_RNA"/>
</dbReference>
<dbReference type="GO" id="GO:0005739">
    <property type="term" value="C:mitochondrion"/>
    <property type="evidence" value="ECO:0007669"/>
    <property type="project" value="TreeGrafter"/>
</dbReference>
<keyword evidence="3 7" id="KW-0378">Hydrolase</keyword>
<evidence type="ECO:0000256" key="3">
    <source>
        <dbReference type="ARBA" id="ARBA00022801"/>
    </source>
</evidence>